<dbReference type="GO" id="GO:0005879">
    <property type="term" value="C:axonemal microtubule"/>
    <property type="evidence" value="ECO:0007669"/>
    <property type="project" value="TreeGrafter"/>
</dbReference>
<protein>
    <recommendedName>
        <fullName evidence="3">Trichohyalin-plectin-homology domain-containing protein</fullName>
    </recommendedName>
</protein>
<dbReference type="InterPro" id="IPR043597">
    <property type="entry name" value="TPH_dom"/>
</dbReference>
<dbReference type="InterPro" id="IPR039986">
    <property type="entry name" value="CFAP210"/>
</dbReference>
<evidence type="ECO:0000259" key="3">
    <source>
        <dbReference type="Pfam" id="PF13868"/>
    </source>
</evidence>
<feature type="coiled-coil region" evidence="2">
    <location>
        <begin position="72"/>
        <end position="113"/>
    </location>
</feature>
<evidence type="ECO:0000256" key="2">
    <source>
        <dbReference type="SAM" id="Coils"/>
    </source>
</evidence>
<feature type="domain" description="Trichohyalin-plectin-homology" evidence="3">
    <location>
        <begin position="117"/>
        <end position="451"/>
    </location>
</feature>
<dbReference type="KEGG" id="clec:106669610"/>
<dbReference type="PANTHER" id="PTHR28663">
    <property type="entry name" value="COILED-COIL DOMAIN-CONTAINING PROTEIN 173"/>
    <property type="match status" value="1"/>
</dbReference>
<accession>A0A8I6RZW4</accession>
<evidence type="ECO:0000313" key="5">
    <source>
        <dbReference type="Proteomes" id="UP000494040"/>
    </source>
</evidence>
<dbReference type="OMA" id="CPEVLIP"/>
<name>A0A8I6RZW4_CIMLE</name>
<sequence length="563" mass="66933">MKRLVVQNKETGRRSKVVVFDHCQWEKIQNRVSKTVDQAIETAVAALEKEERRQKSKEMAATWENTFVNLRKRRFQERQQRLDKEMAEIQVKYDAMKKEQEEIKMEIKRKAKEILFEQRDSTKLLRSAQKLSAVYHERAAQIEFARKLKEEQKAEEAEEVRRIYEDVALYHKEEEEKKKKELEEKQKKKEDYIALLKQMELEKKKEKEYLLNGGMDELKLMKEELEQIRKNEKEELERKKKLCLQYMEDGINYYRKYHAAMLADDKEEDMAIAIIAKGKADIGEKRRLKEEESVRQNIERQQRVANNLAVLISKKQTDEEECYQRAVAEKDALWEKAEADRIAKAQKLRKERIEAHLAYLKENSANKEQEHELFKWAVLQRLANTEQTKTCEDELKRKKLKRILVCQDANRNLIKELNKKIAREKQEDINSVKRAIDLWLLEDKEFLEFAEKIKEECKARGQNTYPIDVAILHYKTSNGLVYQKRGVGLVEVTPTFPLDYKVDRAPPRSKLTQEFINESKRRAEIKERRRNLDPTLRLIENKLNECLCVKTGCNGLDVDAKQK</sequence>
<dbReference type="Pfam" id="PF13868">
    <property type="entry name" value="TPH"/>
    <property type="match status" value="1"/>
</dbReference>
<dbReference type="OrthoDB" id="331765at2759"/>
<dbReference type="Proteomes" id="UP000494040">
    <property type="component" value="Unassembled WGS sequence"/>
</dbReference>
<reference evidence="4" key="1">
    <citation type="submission" date="2022-01" db="UniProtKB">
        <authorList>
            <consortium name="EnsemblMetazoa"/>
        </authorList>
    </citation>
    <scope>IDENTIFICATION</scope>
</reference>
<dbReference type="EnsemblMetazoa" id="XM_014399191.2">
    <property type="protein sequence ID" value="XP_014254677.1"/>
    <property type="gene ID" value="LOC106669610"/>
</dbReference>
<dbReference type="AlphaFoldDB" id="A0A8I6RZW4"/>
<feature type="coiled-coil region" evidence="2">
    <location>
        <begin position="147"/>
        <end position="249"/>
    </location>
</feature>
<keyword evidence="1 2" id="KW-0175">Coiled coil</keyword>
<evidence type="ECO:0000313" key="4">
    <source>
        <dbReference type="EnsemblMetazoa" id="XP_014254677.1"/>
    </source>
</evidence>
<evidence type="ECO:0000256" key="1">
    <source>
        <dbReference type="ARBA" id="ARBA00023054"/>
    </source>
</evidence>
<organism evidence="4 5">
    <name type="scientific">Cimex lectularius</name>
    <name type="common">Bed bug</name>
    <name type="synonym">Acanthia lectularia</name>
    <dbReference type="NCBI Taxonomy" id="79782"/>
    <lineage>
        <taxon>Eukaryota</taxon>
        <taxon>Metazoa</taxon>
        <taxon>Ecdysozoa</taxon>
        <taxon>Arthropoda</taxon>
        <taxon>Hexapoda</taxon>
        <taxon>Insecta</taxon>
        <taxon>Pterygota</taxon>
        <taxon>Neoptera</taxon>
        <taxon>Paraneoptera</taxon>
        <taxon>Hemiptera</taxon>
        <taxon>Heteroptera</taxon>
        <taxon>Panheteroptera</taxon>
        <taxon>Cimicomorpha</taxon>
        <taxon>Cimicidae</taxon>
        <taxon>Cimex</taxon>
    </lineage>
</organism>
<dbReference type="RefSeq" id="XP_014254677.1">
    <property type="nucleotide sequence ID" value="XM_014399191.2"/>
</dbReference>
<keyword evidence="5" id="KW-1185">Reference proteome</keyword>
<proteinExistence type="predicted"/>
<dbReference type="PANTHER" id="PTHR28663:SF1">
    <property type="entry name" value="CILIA- AND FLAGELLA- ASSOCIATED PROTEIN 210"/>
    <property type="match status" value="1"/>
</dbReference>
<dbReference type="GeneID" id="106669610"/>